<evidence type="ECO:0000256" key="8">
    <source>
        <dbReference type="ARBA" id="ARBA00022679"/>
    </source>
</evidence>
<dbReference type="Pfam" id="PF00953">
    <property type="entry name" value="Glycos_transf_4"/>
    <property type="match status" value="1"/>
</dbReference>
<dbReference type="InterPro" id="IPR000715">
    <property type="entry name" value="Glycosyl_transferase_4"/>
</dbReference>
<keyword evidence="10" id="KW-0479">Metal-binding</keyword>
<evidence type="ECO:0000256" key="14">
    <source>
        <dbReference type="ARBA" id="ARBA00023136"/>
    </source>
</evidence>
<feature type="transmembrane region" description="Helical" evidence="19">
    <location>
        <begin position="136"/>
        <end position="155"/>
    </location>
</feature>
<feature type="transmembrane region" description="Helical" evidence="19">
    <location>
        <begin position="106"/>
        <end position="124"/>
    </location>
</feature>
<accession>A0A8J2SSJ2</accession>
<feature type="transmembrane region" description="Helical" evidence="19">
    <location>
        <begin position="55"/>
        <end position="77"/>
    </location>
</feature>
<dbReference type="GO" id="GO:0003975">
    <property type="term" value="F:UDP-N-acetylglucosamine-dolichyl-phosphate N-acetylglucosaminephosphotransferase activity"/>
    <property type="evidence" value="ECO:0007669"/>
    <property type="project" value="UniProtKB-EC"/>
</dbReference>
<keyword evidence="13 19" id="KW-1133">Transmembrane helix</keyword>
<dbReference type="Proteomes" id="UP000789595">
    <property type="component" value="Unassembled WGS sequence"/>
</dbReference>
<proteinExistence type="inferred from homology"/>
<evidence type="ECO:0000256" key="19">
    <source>
        <dbReference type="SAM" id="Phobius"/>
    </source>
</evidence>
<evidence type="ECO:0000313" key="21">
    <source>
        <dbReference type="Proteomes" id="UP000789595"/>
    </source>
</evidence>
<dbReference type="PANTHER" id="PTHR10571:SF0">
    <property type="entry name" value="UDP-N-ACETYLGLUCOSAMINE--DOLICHYL-PHOSPHATE N-ACETYLGLUCOSAMINEPHOSPHOTRANSFERASE"/>
    <property type="match status" value="1"/>
</dbReference>
<keyword evidence="9 19" id="KW-0812">Transmembrane</keyword>
<evidence type="ECO:0000256" key="18">
    <source>
        <dbReference type="ARBA" id="ARBA00045078"/>
    </source>
</evidence>
<dbReference type="GO" id="GO:0006488">
    <property type="term" value="P:dolichol-linked oligosaccharide biosynthetic process"/>
    <property type="evidence" value="ECO:0007669"/>
    <property type="project" value="InterPro"/>
</dbReference>
<evidence type="ECO:0000256" key="6">
    <source>
        <dbReference type="ARBA" id="ARBA00017659"/>
    </source>
</evidence>
<comment type="function">
    <text evidence="17">UDP-N-acetylglucosamine--dolichyl-phosphate N-acetylglucosaminephosphotransferase that operates in the biosynthetic pathway of dolichol-linked oligosaccharides, the glycan precursors employed in protein asparagine (N)-glycosylation. The assembly of dolichol-linked oligosaccharides begins on the cytosolic side of the endoplasmic reticulum membrane and finishes in its lumen. The sequential addition of sugars to dolichol pyrophosphate produces dolichol-linked oligosaccharides containing fourteen sugars, including two GlcNAcs, nine mannoses and three glucoses. Once assembled, the oligosaccharide is transferred from the lipid to nascent proteins by oligosaccharyltransferases. Catalyzes the initial step of dolichol-linked oligosaccharide biosynthesis, transfering GlcNAc-1-P from cytosolic UDP-GlcNAc onto the carrier lipid dolichyl phosphate (P-dolichol), yielding GlcNAc-P-P-dolichol embedded in the cytoplasmic leaflet of the endoplasmic reticulum membrane.</text>
</comment>
<evidence type="ECO:0000256" key="3">
    <source>
        <dbReference type="ARBA" id="ARBA00004922"/>
    </source>
</evidence>
<evidence type="ECO:0000256" key="4">
    <source>
        <dbReference type="ARBA" id="ARBA00009317"/>
    </source>
</evidence>
<evidence type="ECO:0000256" key="12">
    <source>
        <dbReference type="ARBA" id="ARBA00022842"/>
    </source>
</evidence>
<evidence type="ECO:0000256" key="7">
    <source>
        <dbReference type="ARBA" id="ARBA00022676"/>
    </source>
</evidence>
<dbReference type="EC" id="2.7.8.15" evidence="5"/>
<protein>
    <recommendedName>
        <fullName evidence="6">UDP-N-acetylglucosamine--dolichyl-phosphate N-acetylglucosaminephosphotransferase</fullName>
        <ecNumber evidence="5">2.7.8.15</ecNumber>
    </recommendedName>
    <alternativeName>
        <fullName evidence="15">GlcNAc-1-P transferase</fullName>
    </alternativeName>
    <alternativeName>
        <fullName evidence="16">N-acetylglucosamine-1-phosphate transferase</fullName>
    </alternativeName>
</protein>
<comment type="similarity">
    <text evidence="4">Belongs to the glycosyltransferase 4 family.</text>
</comment>
<dbReference type="EMBL" id="CAKKNE010000004">
    <property type="protein sequence ID" value="CAH0373502.1"/>
    <property type="molecule type" value="Genomic_DNA"/>
</dbReference>
<keyword evidence="11" id="KW-0256">Endoplasmic reticulum</keyword>
<evidence type="ECO:0000256" key="9">
    <source>
        <dbReference type="ARBA" id="ARBA00022692"/>
    </source>
</evidence>
<comment type="cofactor">
    <cofactor evidence="1">
        <name>Mg(2+)</name>
        <dbReference type="ChEBI" id="CHEBI:18420"/>
    </cofactor>
</comment>
<dbReference type="GO" id="GO:0005789">
    <property type="term" value="C:endoplasmic reticulum membrane"/>
    <property type="evidence" value="ECO:0007669"/>
    <property type="project" value="UniProtKB-SubCell"/>
</dbReference>
<keyword evidence="14 19" id="KW-0472">Membrane</keyword>
<keyword evidence="21" id="KW-1185">Reference proteome</keyword>
<feature type="transmembrane region" description="Helical" evidence="19">
    <location>
        <begin position="446"/>
        <end position="469"/>
    </location>
</feature>
<keyword evidence="12" id="KW-0460">Magnesium</keyword>
<dbReference type="GO" id="GO:0046872">
    <property type="term" value="F:metal ion binding"/>
    <property type="evidence" value="ECO:0007669"/>
    <property type="project" value="UniProtKB-KW"/>
</dbReference>
<evidence type="ECO:0000256" key="11">
    <source>
        <dbReference type="ARBA" id="ARBA00022824"/>
    </source>
</evidence>
<dbReference type="OrthoDB" id="10262326at2759"/>
<dbReference type="InterPro" id="IPR033895">
    <property type="entry name" value="GPT"/>
</dbReference>
<dbReference type="AlphaFoldDB" id="A0A8J2SSJ2"/>
<evidence type="ECO:0000256" key="2">
    <source>
        <dbReference type="ARBA" id="ARBA00004477"/>
    </source>
</evidence>
<feature type="transmembrane region" description="Helical" evidence="19">
    <location>
        <begin position="27"/>
        <end position="48"/>
    </location>
</feature>
<dbReference type="PANTHER" id="PTHR10571">
    <property type="entry name" value="UDP-N-ACETYLGLUCOSAMINE--DOLICHYL-PHOSPHATE N-ACETYLGLUCOSAMINEPHOSPHOTRANSFERASE"/>
    <property type="match status" value="1"/>
</dbReference>
<comment type="catalytic activity">
    <reaction evidence="18">
        <text>a di-trans,poly-cis-dolichyl phosphate + UDP-N-acetyl-alpha-D-glucosamine = an N-acetyl-alpha-D-glucosaminyl-diphospho-di-trans,poly-cis-dolichol + UMP</text>
        <dbReference type="Rhea" id="RHEA:13289"/>
        <dbReference type="Rhea" id="RHEA-COMP:19498"/>
        <dbReference type="Rhea" id="RHEA-COMP:19507"/>
        <dbReference type="ChEBI" id="CHEBI:57683"/>
        <dbReference type="ChEBI" id="CHEBI:57705"/>
        <dbReference type="ChEBI" id="CHEBI:57865"/>
        <dbReference type="ChEBI" id="CHEBI:58427"/>
        <dbReference type="EC" id="2.7.8.15"/>
    </reaction>
    <physiologicalReaction direction="left-to-right" evidence="18">
        <dbReference type="Rhea" id="RHEA:13290"/>
    </physiologicalReaction>
</comment>
<evidence type="ECO:0000256" key="15">
    <source>
        <dbReference type="ARBA" id="ARBA00029567"/>
    </source>
</evidence>
<evidence type="ECO:0000256" key="16">
    <source>
        <dbReference type="ARBA" id="ARBA00033238"/>
    </source>
</evidence>
<feature type="transmembrane region" description="Helical" evidence="19">
    <location>
        <begin position="293"/>
        <end position="310"/>
    </location>
</feature>
<dbReference type="CDD" id="cd06855">
    <property type="entry name" value="GT_GPT_euk"/>
    <property type="match status" value="1"/>
</dbReference>
<evidence type="ECO:0000256" key="1">
    <source>
        <dbReference type="ARBA" id="ARBA00001946"/>
    </source>
</evidence>
<evidence type="ECO:0000256" key="5">
    <source>
        <dbReference type="ARBA" id="ARBA00013225"/>
    </source>
</evidence>
<feature type="transmembrane region" description="Helical" evidence="19">
    <location>
        <begin position="317"/>
        <end position="336"/>
    </location>
</feature>
<comment type="caution">
    <text evidence="20">The sequence shown here is derived from an EMBL/GenBank/DDBJ whole genome shotgun (WGS) entry which is preliminary data.</text>
</comment>
<name>A0A8J2SSJ2_9STRA</name>
<evidence type="ECO:0000256" key="10">
    <source>
        <dbReference type="ARBA" id="ARBA00022723"/>
    </source>
</evidence>
<keyword evidence="7" id="KW-0328">Glycosyltransferase</keyword>
<feature type="transmembrane region" description="Helical" evidence="19">
    <location>
        <begin position="268"/>
        <end position="287"/>
    </location>
</feature>
<comment type="subcellular location">
    <subcellularLocation>
        <location evidence="2">Endoplasmic reticulum membrane</location>
        <topology evidence="2">Multi-pass membrane protein</topology>
    </subcellularLocation>
</comment>
<keyword evidence="8" id="KW-0808">Transferase</keyword>
<dbReference type="GO" id="GO:0016757">
    <property type="term" value="F:glycosyltransferase activity"/>
    <property type="evidence" value="ECO:0007669"/>
    <property type="project" value="UniProtKB-KW"/>
</dbReference>
<dbReference type="UniPathway" id="UPA00378"/>
<evidence type="ECO:0000256" key="17">
    <source>
        <dbReference type="ARBA" id="ARBA00044717"/>
    </source>
</evidence>
<evidence type="ECO:0000256" key="13">
    <source>
        <dbReference type="ARBA" id="ARBA00022989"/>
    </source>
</evidence>
<organism evidence="20 21">
    <name type="scientific">Pelagomonas calceolata</name>
    <dbReference type="NCBI Taxonomy" id="35677"/>
    <lineage>
        <taxon>Eukaryota</taxon>
        <taxon>Sar</taxon>
        <taxon>Stramenopiles</taxon>
        <taxon>Ochrophyta</taxon>
        <taxon>Pelagophyceae</taxon>
        <taxon>Pelagomonadales</taxon>
        <taxon>Pelagomonadaceae</taxon>
        <taxon>Pelagomonas</taxon>
    </lineage>
</organism>
<sequence length="474" mass="52326">MSRVDEDAKKWRRDVGLNSLFSNTRPAIPRILALLPLAASLTALSICLPPDLRPLALRSCGIGLGAYLTTVHLVPVISKKIPRSKFGCDLLKRPPRLQIDNKDKTIPESLGLVSGVVFVLALVISDAIEADHVVDAHTLAAATLAIALAILLGFADDILDLEWRYKYALPPLMALPLLAAYSGGTVIRPPVLVRRYLTETKLGDVADYLLKLVGGSVVPEAMGLVDLGRAYQVSDSEQKMNLNLTWSRRWRRCGAASRRRRRRGRQRIYMVLLVVFCTNAVNIYAGVNGLECGQVYVIACAILAMAAIELQHDRSENYTLSIVFLPPFIATTLALLRSNWYPARVFVGDTFTNYAGMALAVVAILGHFPVMLLLLMAPQLINFLVSIPQLFKLRPCPRHRLPTYDERTGLLRCSYVNDRVKITENDGMNLTLINVVLRLKPMTEPALAATLLVLQALCCALALFLRFGWAGGIY</sequence>
<feature type="transmembrane region" description="Helical" evidence="19">
    <location>
        <begin position="167"/>
        <end position="187"/>
    </location>
</feature>
<feature type="transmembrane region" description="Helical" evidence="19">
    <location>
        <begin position="356"/>
        <end position="385"/>
    </location>
</feature>
<reference evidence="20" key="1">
    <citation type="submission" date="2021-11" db="EMBL/GenBank/DDBJ databases">
        <authorList>
            <consortium name="Genoscope - CEA"/>
            <person name="William W."/>
        </authorList>
    </citation>
    <scope>NUCLEOTIDE SEQUENCE</scope>
</reference>
<evidence type="ECO:0000313" key="20">
    <source>
        <dbReference type="EMBL" id="CAH0373502.1"/>
    </source>
</evidence>
<gene>
    <name evidence="20" type="ORF">PECAL_4P07070</name>
</gene>
<comment type="pathway">
    <text evidence="3">Protein modification; protein glycosylation.</text>
</comment>